<organism evidence="7 8">
    <name type="scientific">Candidatus Dojkabacteria bacterium</name>
    <dbReference type="NCBI Taxonomy" id="2099670"/>
    <lineage>
        <taxon>Bacteria</taxon>
        <taxon>Candidatus Dojkabacteria</taxon>
    </lineage>
</organism>
<dbReference type="Proteomes" id="UP000554004">
    <property type="component" value="Unassembled WGS sequence"/>
</dbReference>
<comment type="similarity">
    <text evidence="1 6">Belongs to the methyltransferase superfamily. RsmH family.</text>
</comment>
<feature type="binding site" evidence="6">
    <location>
        <begin position="33"/>
        <end position="35"/>
    </location>
    <ligand>
        <name>S-adenosyl-L-methionine</name>
        <dbReference type="ChEBI" id="CHEBI:59789"/>
    </ligand>
</feature>
<dbReference type="HAMAP" id="MF_01007">
    <property type="entry name" value="16SrRNA_methyltr_H"/>
    <property type="match status" value="1"/>
</dbReference>
<dbReference type="GO" id="GO:0070475">
    <property type="term" value="P:rRNA base methylation"/>
    <property type="evidence" value="ECO:0007669"/>
    <property type="project" value="UniProtKB-UniRule"/>
</dbReference>
<dbReference type="PANTHER" id="PTHR11265:SF0">
    <property type="entry name" value="12S RRNA N4-METHYLCYTIDINE METHYLTRANSFERASE"/>
    <property type="match status" value="1"/>
</dbReference>
<keyword evidence="2 6" id="KW-0698">rRNA processing</keyword>
<keyword evidence="3 6" id="KW-0489">Methyltransferase</keyword>
<accession>A0A847ESJ1</accession>
<dbReference type="GO" id="GO:0005737">
    <property type="term" value="C:cytoplasm"/>
    <property type="evidence" value="ECO:0007669"/>
    <property type="project" value="UniProtKB-SubCell"/>
</dbReference>
<evidence type="ECO:0000256" key="1">
    <source>
        <dbReference type="ARBA" id="ARBA00010396"/>
    </source>
</evidence>
<comment type="catalytic activity">
    <reaction evidence="6">
        <text>cytidine(1402) in 16S rRNA + S-adenosyl-L-methionine = N(4)-methylcytidine(1402) in 16S rRNA + S-adenosyl-L-homocysteine + H(+)</text>
        <dbReference type="Rhea" id="RHEA:42928"/>
        <dbReference type="Rhea" id="RHEA-COMP:10286"/>
        <dbReference type="Rhea" id="RHEA-COMP:10287"/>
        <dbReference type="ChEBI" id="CHEBI:15378"/>
        <dbReference type="ChEBI" id="CHEBI:57856"/>
        <dbReference type="ChEBI" id="CHEBI:59789"/>
        <dbReference type="ChEBI" id="CHEBI:74506"/>
        <dbReference type="ChEBI" id="CHEBI:82748"/>
        <dbReference type="EC" id="2.1.1.199"/>
    </reaction>
</comment>
<dbReference type="InterPro" id="IPR029063">
    <property type="entry name" value="SAM-dependent_MTases_sf"/>
</dbReference>
<dbReference type="InterPro" id="IPR002903">
    <property type="entry name" value="RsmH"/>
</dbReference>
<evidence type="ECO:0000256" key="3">
    <source>
        <dbReference type="ARBA" id="ARBA00022603"/>
    </source>
</evidence>
<dbReference type="EC" id="2.1.1.199" evidence="6"/>
<evidence type="ECO:0000256" key="2">
    <source>
        <dbReference type="ARBA" id="ARBA00022552"/>
    </source>
</evidence>
<proteinExistence type="inferred from homology"/>
<sequence>MEKIHTPVLLSETLNYLNISQDGFYIDCTLGDGGHSIEILKRLSPNGKLLSIDQDQYAIGFVKEYYKEQLADNWEIANCNFSKIDTLVEKYPQKPNGILMDLGLSSRQLEHSHNRGFSYQQESEPLDMRMDTKLGVSAKDLLVVLPEKELSTLFFRYGEEKYANKIAKAIKENITNINTVGDLTRLVFRVVPAAHQSSKNPSRRVFQALRIVVNDELDSLQIGLDKSFKLLNSKGRLCVISFHSLEDRIVKNYFNNLVESGEAILLTKEIIAPTDQEVGSNPRSASAKLRVIEKI</sequence>
<comment type="subcellular location">
    <subcellularLocation>
        <location evidence="6">Cytoplasm</location>
    </subcellularLocation>
</comment>
<feature type="binding site" evidence="6">
    <location>
        <position position="81"/>
    </location>
    <ligand>
        <name>S-adenosyl-L-methionine</name>
        <dbReference type="ChEBI" id="CHEBI:59789"/>
    </ligand>
</feature>
<dbReference type="Gene3D" id="3.40.50.150">
    <property type="entry name" value="Vaccinia Virus protein VP39"/>
    <property type="match status" value="1"/>
</dbReference>
<feature type="binding site" evidence="6">
    <location>
        <position position="108"/>
    </location>
    <ligand>
        <name>S-adenosyl-L-methionine</name>
        <dbReference type="ChEBI" id="CHEBI:59789"/>
    </ligand>
</feature>
<dbReference type="SUPFAM" id="SSF81799">
    <property type="entry name" value="Putative methyltransferase TM0872, insert domain"/>
    <property type="match status" value="1"/>
</dbReference>
<dbReference type="Pfam" id="PF01795">
    <property type="entry name" value="Methyltransf_5"/>
    <property type="match status" value="1"/>
</dbReference>
<evidence type="ECO:0000256" key="5">
    <source>
        <dbReference type="ARBA" id="ARBA00022691"/>
    </source>
</evidence>
<dbReference type="AlphaFoldDB" id="A0A847ESJ1"/>
<dbReference type="GO" id="GO:0071424">
    <property type="term" value="F:rRNA (cytosine-N4-)-methyltransferase activity"/>
    <property type="evidence" value="ECO:0007669"/>
    <property type="project" value="UniProtKB-UniRule"/>
</dbReference>
<keyword evidence="5 6" id="KW-0949">S-adenosyl-L-methionine</keyword>
<comment type="caution">
    <text evidence="7">The sequence shown here is derived from an EMBL/GenBank/DDBJ whole genome shotgun (WGS) entry which is preliminary data.</text>
</comment>
<evidence type="ECO:0000313" key="8">
    <source>
        <dbReference type="Proteomes" id="UP000554004"/>
    </source>
</evidence>
<evidence type="ECO:0000256" key="4">
    <source>
        <dbReference type="ARBA" id="ARBA00022679"/>
    </source>
</evidence>
<dbReference type="NCBIfam" id="TIGR00006">
    <property type="entry name" value="16S rRNA (cytosine(1402)-N(4))-methyltransferase RsmH"/>
    <property type="match status" value="1"/>
</dbReference>
<gene>
    <name evidence="6 7" type="primary">rsmH</name>
    <name evidence="7" type="ORF">GX618_00285</name>
</gene>
<feature type="binding site" evidence="6">
    <location>
        <position position="101"/>
    </location>
    <ligand>
        <name>S-adenosyl-L-methionine</name>
        <dbReference type="ChEBI" id="CHEBI:59789"/>
    </ligand>
</feature>
<dbReference type="InterPro" id="IPR023397">
    <property type="entry name" value="SAM-dep_MeTrfase_MraW_recog"/>
</dbReference>
<evidence type="ECO:0000313" key="7">
    <source>
        <dbReference type="EMBL" id="NLE30702.1"/>
    </source>
</evidence>
<protein>
    <recommendedName>
        <fullName evidence="6">Ribosomal RNA small subunit methyltransferase H</fullName>
        <ecNumber evidence="6">2.1.1.199</ecNumber>
    </recommendedName>
    <alternativeName>
        <fullName evidence="6">16S rRNA m(4)C1402 methyltransferase</fullName>
    </alternativeName>
    <alternativeName>
        <fullName evidence="6">rRNA (cytosine-N(4)-)-methyltransferase RsmH</fullName>
    </alternativeName>
</protein>
<dbReference type="PIRSF" id="PIRSF004486">
    <property type="entry name" value="MraW"/>
    <property type="match status" value="1"/>
</dbReference>
<name>A0A847ESJ1_9BACT</name>
<evidence type="ECO:0000256" key="6">
    <source>
        <dbReference type="HAMAP-Rule" id="MF_01007"/>
    </source>
</evidence>
<dbReference type="SUPFAM" id="SSF53335">
    <property type="entry name" value="S-adenosyl-L-methionine-dependent methyltransferases"/>
    <property type="match status" value="1"/>
</dbReference>
<dbReference type="PANTHER" id="PTHR11265">
    <property type="entry name" value="S-ADENOSYL-METHYLTRANSFERASE MRAW"/>
    <property type="match status" value="1"/>
</dbReference>
<keyword evidence="4 6" id="KW-0808">Transferase</keyword>
<keyword evidence="6" id="KW-0963">Cytoplasm</keyword>
<dbReference type="EMBL" id="JAAZAL010000013">
    <property type="protein sequence ID" value="NLE30702.1"/>
    <property type="molecule type" value="Genomic_DNA"/>
</dbReference>
<reference evidence="7 8" key="1">
    <citation type="journal article" date="2020" name="Biotechnol. Biofuels">
        <title>New insights from the biogas microbiome by comprehensive genome-resolved metagenomics of nearly 1600 species originating from multiple anaerobic digesters.</title>
        <authorList>
            <person name="Campanaro S."/>
            <person name="Treu L."/>
            <person name="Rodriguez-R L.M."/>
            <person name="Kovalovszki A."/>
            <person name="Ziels R.M."/>
            <person name="Maus I."/>
            <person name="Zhu X."/>
            <person name="Kougias P.G."/>
            <person name="Basile A."/>
            <person name="Luo G."/>
            <person name="Schluter A."/>
            <person name="Konstantinidis K.T."/>
            <person name="Angelidaki I."/>
        </authorList>
    </citation>
    <scope>NUCLEOTIDE SEQUENCE [LARGE SCALE GENOMIC DNA]</scope>
    <source>
        <strain evidence="7">AS06rmzACSIP_421</strain>
    </source>
</reference>
<feature type="binding site" evidence="6">
    <location>
        <position position="53"/>
    </location>
    <ligand>
        <name>S-adenosyl-L-methionine</name>
        <dbReference type="ChEBI" id="CHEBI:59789"/>
    </ligand>
</feature>
<dbReference type="Gene3D" id="1.10.150.170">
    <property type="entry name" value="Putative methyltransferase TM0872, insert domain"/>
    <property type="match status" value="1"/>
</dbReference>
<comment type="function">
    <text evidence="6">Specifically methylates the N4 position of cytidine in position 1402 (C1402) of 16S rRNA.</text>
</comment>